<accession>A0A1G8LHU9</accession>
<sequence length="124" mass="14405">MEATPEAEWPDEFTREEMLEQQSRLLIEELRLLQDEVSRQRKNIAKLVDMNGEATKEREAARADLAKAKETITRLNTESCEQSREVRTLKAQLNQHKAVMREHKIPGYYFEPNCGDPIPIKVVP</sequence>
<name>A0A1G8LHU9_9PSED</name>
<keyword evidence="3" id="KW-1185">Reference proteome</keyword>
<dbReference type="EMBL" id="FNCO01000014">
    <property type="protein sequence ID" value="SDI54790.1"/>
    <property type="molecule type" value="Genomic_DNA"/>
</dbReference>
<protein>
    <submittedName>
        <fullName evidence="2">Uncharacterized protein</fullName>
    </submittedName>
</protein>
<dbReference type="RefSeq" id="WP_074756412.1">
    <property type="nucleotide sequence ID" value="NZ_FNCO01000014.1"/>
</dbReference>
<evidence type="ECO:0000313" key="2">
    <source>
        <dbReference type="EMBL" id="SDI54790.1"/>
    </source>
</evidence>
<organism evidence="2 3">
    <name type="scientific">Pseudomonas abietaniphila</name>
    <dbReference type="NCBI Taxonomy" id="89065"/>
    <lineage>
        <taxon>Bacteria</taxon>
        <taxon>Pseudomonadati</taxon>
        <taxon>Pseudomonadota</taxon>
        <taxon>Gammaproteobacteria</taxon>
        <taxon>Pseudomonadales</taxon>
        <taxon>Pseudomonadaceae</taxon>
        <taxon>Pseudomonas</taxon>
    </lineage>
</organism>
<dbReference type="AlphaFoldDB" id="A0A1G8LHU9"/>
<dbReference type="Proteomes" id="UP000182894">
    <property type="component" value="Unassembled WGS sequence"/>
</dbReference>
<dbReference type="OrthoDB" id="7029265at2"/>
<evidence type="ECO:0000256" key="1">
    <source>
        <dbReference type="SAM" id="Coils"/>
    </source>
</evidence>
<keyword evidence="1" id="KW-0175">Coiled coil</keyword>
<proteinExistence type="predicted"/>
<reference evidence="3" key="1">
    <citation type="submission" date="2016-10" db="EMBL/GenBank/DDBJ databases">
        <authorList>
            <person name="Varghese N."/>
            <person name="Submissions S."/>
        </authorList>
    </citation>
    <scope>NUCLEOTIDE SEQUENCE [LARGE SCALE GENOMIC DNA]</scope>
    <source>
        <strain evidence="3">ATCC 700689</strain>
    </source>
</reference>
<feature type="coiled-coil region" evidence="1">
    <location>
        <begin position="16"/>
        <end position="78"/>
    </location>
</feature>
<gene>
    <name evidence="2" type="ORF">SAMN05216605_114138</name>
</gene>
<evidence type="ECO:0000313" key="3">
    <source>
        <dbReference type="Proteomes" id="UP000182894"/>
    </source>
</evidence>